<dbReference type="RefSeq" id="WP_058987197.1">
    <property type="nucleotide sequence ID" value="NZ_LN606600.1"/>
</dbReference>
<dbReference type="AlphaFoldDB" id="A0A0U5ERJ9"/>
<protein>
    <submittedName>
        <fullName evidence="1">Uncharacterized protein</fullName>
    </submittedName>
</protein>
<dbReference type="KEGG" id="asz:ASN_798"/>
<organism evidence="1 2">
    <name type="scientific">Acetobacter senegalensis</name>
    <dbReference type="NCBI Taxonomy" id="446692"/>
    <lineage>
        <taxon>Bacteria</taxon>
        <taxon>Pseudomonadati</taxon>
        <taxon>Pseudomonadota</taxon>
        <taxon>Alphaproteobacteria</taxon>
        <taxon>Acetobacterales</taxon>
        <taxon>Acetobacteraceae</taxon>
        <taxon>Acetobacter</taxon>
    </lineage>
</organism>
<dbReference type="GeneID" id="34781951"/>
<dbReference type="PATRIC" id="fig|446692.3.peg.779"/>
<proteinExistence type="predicted"/>
<keyword evidence="2" id="KW-1185">Reference proteome</keyword>
<dbReference type="EMBL" id="LN606600">
    <property type="protein sequence ID" value="CEF40201.1"/>
    <property type="molecule type" value="Genomic_DNA"/>
</dbReference>
<accession>A0A0U5ERJ9</accession>
<evidence type="ECO:0000313" key="1">
    <source>
        <dbReference type="EMBL" id="CEF40201.1"/>
    </source>
</evidence>
<evidence type="ECO:0000313" key="2">
    <source>
        <dbReference type="Proteomes" id="UP000056109"/>
    </source>
</evidence>
<sequence>MSKTPTALCANQAATLDGIQNALIMMMGEIYEHMDEGHDPAPTHNDCAGWGDGLSWLIKSIGRVRDELREVQS</sequence>
<dbReference type="Proteomes" id="UP000056109">
    <property type="component" value="Chromosome I"/>
</dbReference>
<gene>
    <name evidence="1" type="ORF">ASN_798</name>
</gene>
<name>A0A0U5ERJ9_9PROT</name>
<reference evidence="2" key="1">
    <citation type="submission" date="2014-09" db="EMBL/GenBank/DDBJ databases">
        <authorList>
            <person name="Illeghems K.G."/>
        </authorList>
    </citation>
    <scope>NUCLEOTIDE SEQUENCE [LARGE SCALE GENOMIC DNA]</scope>
    <source>
        <strain evidence="2">108B</strain>
    </source>
</reference>